<dbReference type="Proteomes" id="UP001146793">
    <property type="component" value="Unassembled WGS sequence"/>
</dbReference>
<dbReference type="InterPro" id="IPR001632">
    <property type="entry name" value="WD40_G-protein_beta-like"/>
</dbReference>
<feature type="repeat" description="WD" evidence="5">
    <location>
        <begin position="222"/>
        <end position="263"/>
    </location>
</feature>
<dbReference type="PRINTS" id="PR00320">
    <property type="entry name" value="GPROTEINBRPT"/>
</dbReference>
<evidence type="ECO:0000313" key="6">
    <source>
        <dbReference type="EMBL" id="KAJ3427113.1"/>
    </source>
</evidence>
<dbReference type="InterPro" id="IPR001680">
    <property type="entry name" value="WD40_rpt"/>
</dbReference>
<feature type="repeat" description="WD" evidence="5">
    <location>
        <begin position="275"/>
        <end position="300"/>
    </location>
</feature>
<reference evidence="6" key="1">
    <citation type="submission" date="2022-08" db="EMBL/GenBank/DDBJ databases">
        <title>Novel sulphate-reducing endosymbionts in the free-living metamonad Anaeramoeba.</title>
        <authorList>
            <person name="Jerlstrom-Hultqvist J."/>
            <person name="Cepicka I."/>
            <person name="Gallot-Lavallee L."/>
            <person name="Salas-Leiva D."/>
            <person name="Curtis B.A."/>
            <person name="Zahonova K."/>
            <person name="Pipaliya S."/>
            <person name="Dacks J."/>
            <person name="Roger A.J."/>
        </authorList>
    </citation>
    <scope>NUCLEOTIDE SEQUENCE</scope>
    <source>
        <strain evidence="6">Busselton2</strain>
    </source>
</reference>
<dbReference type="PROSITE" id="PS00678">
    <property type="entry name" value="WD_REPEATS_1"/>
    <property type="match status" value="3"/>
</dbReference>
<dbReference type="SUPFAM" id="SSF50978">
    <property type="entry name" value="WD40 repeat-like"/>
    <property type="match status" value="1"/>
</dbReference>
<organism evidence="6 7">
    <name type="scientific">Anaeramoeba flamelloides</name>
    <dbReference type="NCBI Taxonomy" id="1746091"/>
    <lineage>
        <taxon>Eukaryota</taxon>
        <taxon>Metamonada</taxon>
        <taxon>Anaeramoebidae</taxon>
        <taxon>Anaeramoeba</taxon>
    </lineage>
</organism>
<feature type="repeat" description="WD" evidence="5">
    <location>
        <begin position="46"/>
        <end position="87"/>
    </location>
</feature>
<keyword evidence="4" id="KW-0807">Transducer</keyword>
<gene>
    <name evidence="6" type="ORF">M0812_26692</name>
</gene>
<evidence type="ECO:0000256" key="4">
    <source>
        <dbReference type="ARBA" id="ARBA00023224"/>
    </source>
</evidence>
<protein>
    <submittedName>
        <fullName evidence="6">Guanine nucleotide-binding protein beta g protein beta</fullName>
    </submittedName>
</protein>
<feature type="repeat" description="WD" evidence="5">
    <location>
        <begin position="309"/>
        <end position="341"/>
    </location>
</feature>
<dbReference type="InterPro" id="IPR016346">
    <property type="entry name" value="G-protein_beta_1-5"/>
</dbReference>
<feature type="repeat" description="WD" evidence="5">
    <location>
        <begin position="180"/>
        <end position="221"/>
    </location>
</feature>
<evidence type="ECO:0000256" key="3">
    <source>
        <dbReference type="ARBA" id="ARBA00022737"/>
    </source>
</evidence>
<dbReference type="PANTHER" id="PTHR19850">
    <property type="entry name" value="GUANINE NUCLEOTIDE-BINDING PROTEIN BETA G PROTEIN BETA"/>
    <property type="match status" value="1"/>
</dbReference>
<keyword evidence="2 5" id="KW-0853">WD repeat</keyword>
<comment type="caution">
    <text evidence="6">The sequence shown here is derived from an EMBL/GenBank/DDBJ whole genome shotgun (WGS) entry which is preliminary data.</text>
</comment>
<sequence length="341" mass="38641">MTSKNEETIEELSKIKEDIKSNSKLTKYTKNIPDLEKKSLTIVRELKGHFSKIYAMCWSRDSNYILTVSQDGNAKLWDAEKGKLFITIPLRTSYNMTCCLSPSNQFTATGGLNNLCIIRKVDFSGSQNENQSSKIYRELHDHGGYVSCIKFVDEQFILSSSGDSTCKFWDIEKGRKLVTFSDHTADVMDIDIHYNQNVFLSGACDATSKLWDIRTGECELTFTGHQSDVNCVKFHPNYQAFGTCSDDSTCKLFDLRTSSQISEYTNEDTQQIGTTSLDFSCSGRLLFTSYDDNLIRVWDVLKQKLHSVLNKHSSRVSRLSVSYDGSALCSAGWDKNIYVWA</sequence>
<dbReference type="GO" id="GO:0007165">
    <property type="term" value="P:signal transduction"/>
    <property type="evidence" value="ECO:0007669"/>
    <property type="project" value="UniProtKB-KW"/>
</dbReference>
<name>A0AAV7YHQ9_9EUKA</name>
<dbReference type="InterPro" id="IPR019775">
    <property type="entry name" value="WD40_repeat_CS"/>
</dbReference>
<dbReference type="PRINTS" id="PR00319">
    <property type="entry name" value="GPROTEINB"/>
</dbReference>
<dbReference type="CDD" id="cd00200">
    <property type="entry name" value="WD40"/>
    <property type="match status" value="1"/>
</dbReference>
<keyword evidence="3" id="KW-0677">Repeat</keyword>
<evidence type="ECO:0000256" key="1">
    <source>
        <dbReference type="ARBA" id="ARBA00009768"/>
    </source>
</evidence>
<evidence type="ECO:0000313" key="7">
    <source>
        <dbReference type="Proteomes" id="UP001146793"/>
    </source>
</evidence>
<accession>A0AAV7YHQ9</accession>
<dbReference type="Gene3D" id="2.130.10.10">
    <property type="entry name" value="YVTN repeat-like/Quinoprotein amine dehydrogenase"/>
    <property type="match status" value="1"/>
</dbReference>
<feature type="repeat" description="WD" evidence="5">
    <location>
        <begin position="139"/>
        <end position="179"/>
    </location>
</feature>
<dbReference type="AlphaFoldDB" id="A0AAV7YHQ9"/>
<dbReference type="SMART" id="SM00320">
    <property type="entry name" value="WD40"/>
    <property type="match status" value="7"/>
</dbReference>
<dbReference type="Pfam" id="PF25391">
    <property type="entry name" value="WD40_Gbeta"/>
    <property type="match status" value="1"/>
</dbReference>
<dbReference type="PROSITE" id="PS50082">
    <property type="entry name" value="WD_REPEATS_2"/>
    <property type="match status" value="6"/>
</dbReference>
<comment type="similarity">
    <text evidence="1">Belongs to the WD repeat G protein beta family.</text>
</comment>
<evidence type="ECO:0000256" key="2">
    <source>
        <dbReference type="ARBA" id="ARBA00022574"/>
    </source>
</evidence>
<dbReference type="PIRSF" id="PIRSF002394">
    <property type="entry name" value="GN-bd_beta"/>
    <property type="match status" value="1"/>
</dbReference>
<evidence type="ECO:0000256" key="5">
    <source>
        <dbReference type="PROSITE-ProRule" id="PRU00221"/>
    </source>
</evidence>
<dbReference type="EMBL" id="JANTQA010000063">
    <property type="protein sequence ID" value="KAJ3427113.1"/>
    <property type="molecule type" value="Genomic_DNA"/>
</dbReference>
<dbReference type="InterPro" id="IPR036322">
    <property type="entry name" value="WD40_repeat_dom_sf"/>
</dbReference>
<proteinExistence type="inferred from homology"/>
<dbReference type="PROSITE" id="PS50294">
    <property type="entry name" value="WD_REPEATS_REGION"/>
    <property type="match status" value="5"/>
</dbReference>
<dbReference type="InterPro" id="IPR020472">
    <property type="entry name" value="WD40_PAC1"/>
</dbReference>
<dbReference type="InterPro" id="IPR015943">
    <property type="entry name" value="WD40/YVTN_repeat-like_dom_sf"/>
</dbReference>